<organism evidence="2 3">
    <name type="scientific">Porcisia hertigi</name>
    <dbReference type="NCBI Taxonomy" id="2761500"/>
    <lineage>
        <taxon>Eukaryota</taxon>
        <taxon>Discoba</taxon>
        <taxon>Euglenozoa</taxon>
        <taxon>Kinetoplastea</taxon>
        <taxon>Metakinetoplastina</taxon>
        <taxon>Trypanosomatida</taxon>
        <taxon>Trypanosomatidae</taxon>
        <taxon>Leishmaniinae</taxon>
        <taxon>Porcisia</taxon>
    </lineage>
</organism>
<comment type="caution">
    <text evidence="2">The sequence shown here is derived from an EMBL/GenBank/DDBJ whole genome shotgun (WGS) entry which is preliminary data.</text>
</comment>
<keyword evidence="3" id="KW-1185">Reference proteome</keyword>
<evidence type="ECO:0000313" key="2">
    <source>
        <dbReference type="EMBL" id="KAG5497502.1"/>
    </source>
</evidence>
<evidence type="ECO:0000256" key="1">
    <source>
        <dbReference type="SAM" id="MobiDB-lite"/>
    </source>
</evidence>
<dbReference type="KEGG" id="phet:94289841"/>
<dbReference type="RefSeq" id="XP_067754970.1">
    <property type="nucleotide sequence ID" value="XM_067899764.1"/>
</dbReference>
<name>A0A836HCD8_9TRYP</name>
<protein>
    <recommendedName>
        <fullName evidence="4">J domain-containing protein</fullName>
    </recommendedName>
</protein>
<feature type="compositionally biased region" description="Acidic residues" evidence="1">
    <location>
        <begin position="302"/>
        <end position="313"/>
    </location>
</feature>
<dbReference type="InterPro" id="IPR036869">
    <property type="entry name" value="J_dom_sf"/>
</dbReference>
<accession>A0A836HCD8</accession>
<feature type="compositionally biased region" description="Polar residues" evidence="1">
    <location>
        <begin position="287"/>
        <end position="297"/>
    </location>
</feature>
<feature type="compositionally biased region" description="Polar residues" evidence="1">
    <location>
        <begin position="220"/>
        <end position="233"/>
    </location>
</feature>
<dbReference type="Proteomes" id="UP000674318">
    <property type="component" value="Unassembled WGS sequence"/>
</dbReference>
<dbReference type="SUPFAM" id="SSF46565">
    <property type="entry name" value="Chaperone J-domain"/>
    <property type="match status" value="1"/>
</dbReference>
<dbReference type="AlphaFoldDB" id="A0A836HCD8"/>
<sequence length="313" mass="35047">MRAPPLRRCSNLRTLGLDGGHVYSAADIKHAFVVKAKSLHPDAGGGAVEYRQLKDAYDTLRSRTHEQAAGTGWIATYRDARTDSHSSGASIRKRAHIYEERYNERGGHSSTHTHTGMWDHRTGESCANASTRSFYRPYTAKYYDPMSTGFTRAEVARAELVMRLHILKRIFWNCLVYGSALYLLLEYWRGRSGVGTKNNNGDEPSCMILQKADTPYQLRQTQSQDLATRTSAQAEPYLRGPNGYLRAREFAAERRISAQPSSALSTAASPIWSTAFSEKPLSHTEPRPSSTSANRTALSLDVSDEDYTEDRED</sequence>
<reference evidence="2 3" key="1">
    <citation type="submission" date="2021-02" db="EMBL/GenBank/DDBJ databases">
        <title>Porcisia hertigi Genome sequencing and assembly.</title>
        <authorList>
            <person name="Almutairi H."/>
            <person name="Gatherer D."/>
        </authorList>
    </citation>
    <scope>NUCLEOTIDE SEQUENCE [LARGE SCALE GENOMIC DNA]</scope>
    <source>
        <strain evidence="2 3">C119</strain>
    </source>
</reference>
<feature type="region of interest" description="Disordered" evidence="1">
    <location>
        <begin position="220"/>
        <end position="239"/>
    </location>
</feature>
<proteinExistence type="predicted"/>
<evidence type="ECO:0008006" key="4">
    <source>
        <dbReference type="Google" id="ProtNLM"/>
    </source>
</evidence>
<feature type="region of interest" description="Disordered" evidence="1">
    <location>
        <begin position="277"/>
        <end position="313"/>
    </location>
</feature>
<gene>
    <name evidence="2" type="ORF">JKF63_03766</name>
</gene>
<evidence type="ECO:0000313" key="3">
    <source>
        <dbReference type="Proteomes" id="UP000674318"/>
    </source>
</evidence>
<dbReference type="Gene3D" id="1.10.287.110">
    <property type="entry name" value="DnaJ domain"/>
    <property type="match status" value="1"/>
</dbReference>
<dbReference type="GeneID" id="94289841"/>
<dbReference type="OrthoDB" id="264058at2759"/>
<dbReference type="EMBL" id="JAFJZO010000031">
    <property type="protein sequence ID" value="KAG5497502.1"/>
    <property type="molecule type" value="Genomic_DNA"/>
</dbReference>